<feature type="region of interest" description="Disordered" evidence="1">
    <location>
        <begin position="271"/>
        <end position="409"/>
    </location>
</feature>
<dbReference type="AlphaFoldDB" id="A0A9P4USS2"/>
<dbReference type="EMBL" id="ML996360">
    <property type="protein sequence ID" value="KAF2727047.1"/>
    <property type="molecule type" value="Genomic_DNA"/>
</dbReference>
<evidence type="ECO:0000256" key="1">
    <source>
        <dbReference type="SAM" id="MobiDB-lite"/>
    </source>
</evidence>
<comment type="caution">
    <text evidence="2">The sequence shown here is derived from an EMBL/GenBank/DDBJ whole genome shotgun (WGS) entry which is preliminary data.</text>
</comment>
<accession>A0A9P4USS2</accession>
<feature type="compositionally biased region" description="Basic and acidic residues" evidence="1">
    <location>
        <begin position="397"/>
        <end position="409"/>
    </location>
</feature>
<feature type="compositionally biased region" description="Acidic residues" evidence="1">
    <location>
        <begin position="278"/>
        <end position="290"/>
    </location>
</feature>
<evidence type="ECO:0000313" key="3">
    <source>
        <dbReference type="Proteomes" id="UP000799444"/>
    </source>
</evidence>
<feature type="compositionally biased region" description="Basic and acidic residues" evidence="1">
    <location>
        <begin position="294"/>
        <end position="313"/>
    </location>
</feature>
<feature type="compositionally biased region" description="Acidic residues" evidence="1">
    <location>
        <begin position="314"/>
        <end position="334"/>
    </location>
</feature>
<organism evidence="2 3">
    <name type="scientific">Polyplosphaeria fusca</name>
    <dbReference type="NCBI Taxonomy" id="682080"/>
    <lineage>
        <taxon>Eukaryota</taxon>
        <taxon>Fungi</taxon>
        <taxon>Dikarya</taxon>
        <taxon>Ascomycota</taxon>
        <taxon>Pezizomycotina</taxon>
        <taxon>Dothideomycetes</taxon>
        <taxon>Pleosporomycetidae</taxon>
        <taxon>Pleosporales</taxon>
        <taxon>Tetraplosphaeriaceae</taxon>
        <taxon>Polyplosphaeria</taxon>
    </lineage>
</organism>
<dbReference type="Proteomes" id="UP000799444">
    <property type="component" value="Unassembled WGS sequence"/>
</dbReference>
<keyword evidence="3" id="KW-1185">Reference proteome</keyword>
<gene>
    <name evidence="2" type="ORF">EJ04DRAFT_596238</name>
</gene>
<protein>
    <submittedName>
        <fullName evidence="2">Uncharacterized protein</fullName>
    </submittedName>
</protein>
<proteinExistence type="predicted"/>
<feature type="compositionally biased region" description="Acidic residues" evidence="1">
    <location>
        <begin position="359"/>
        <end position="385"/>
    </location>
</feature>
<reference evidence="2" key="1">
    <citation type="journal article" date="2020" name="Stud. Mycol.">
        <title>101 Dothideomycetes genomes: a test case for predicting lifestyles and emergence of pathogens.</title>
        <authorList>
            <person name="Haridas S."/>
            <person name="Albert R."/>
            <person name="Binder M."/>
            <person name="Bloem J."/>
            <person name="Labutti K."/>
            <person name="Salamov A."/>
            <person name="Andreopoulos B."/>
            <person name="Baker S."/>
            <person name="Barry K."/>
            <person name="Bills G."/>
            <person name="Bluhm B."/>
            <person name="Cannon C."/>
            <person name="Castanera R."/>
            <person name="Culley D."/>
            <person name="Daum C."/>
            <person name="Ezra D."/>
            <person name="Gonzalez J."/>
            <person name="Henrissat B."/>
            <person name="Kuo A."/>
            <person name="Liang C."/>
            <person name="Lipzen A."/>
            <person name="Lutzoni F."/>
            <person name="Magnuson J."/>
            <person name="Mondo S."/>
            <person name="Nolan M."/>
            <person name="Ohm R."/>
            <person name="Pangilinan J."/>
            <person name="Park H.-J."/>
            <person name="Ramirez L."/>
            <person name="Alfaro M."/>
            <person name="Sun H."/>
            <person name="Tritt A."/>
            <person name="Yoshinaga Y."/>
            <person name="Zwiers L.-H."/>
            <person name="Turgeon B."/>
            <person name="Goodwin S."/>
            <person name="Spatafora J."/>
            <person name="Crous P."/>
            <person name="Grigoriev I."/>
        </authorList>
    </citation>
    <scope>NUCLEOTIDE SEQUENCE</scope>
    <source>
        <strain evidence="2">CBS 125425</strain>
    </source>
</reference>
<evidence type="ECO:0000313" key="2">
    <source>
        <dbReference type="EMBL" id="KAF2727047.1"/>
    </source>
</evidence>
<name>A0A9P4USS2_9PLEO</name>
<sequence>MTSPLSIPCWAPYKPTDITQRGDFEWRMNAALHTTPVDVDEAYLRKYTIKPMLKDMTHHKDAHIILQNLVRVILHLPQCSTYFDYGMKCTPSQDGEDKQSKIGRVRAANLQLCLKMLRTVDSVLRSKIIDPQLTDAKGEALTKHTLLVRYISITIFQGLDHHDKLPERDFLTLVGLLYRHDFLPLHGLVEAVSALFDALDTEDNEKVWKTLAGLLCIVGSTLQKSHLGTQLAKRWGALLNGVNGSEERMKVFLEGLGEGPWDEVEIEELAKEAAAEEAAAEEAAAEEAAAEEAAAAKEDAEKEKAEKQEVVKEELEEESDEDDAVWVAMSEDEGTNSSHESTRAVSGRISPFASHDNYESEWEQVNEENDASEEGEITEISEDEESSRQWQKVVANAEDKEEREEKLSDRSRWRLALALRRK</sequence>